<organism evidence="1 2">
    <name type="scientific">Suillus placidus</name>
    <dbReference type="NCBI Taxonomy" id="48579"/>
    <lineage>
        <taxon>Eukaryota</taxon>
        <taxon>Fungi</taxon>
        <taxon>Dikarya</taxon>
        <taxon>Basidiomycota</taxon>
        <taxon>Agaricomycotina</taxon>
        <taxon>Agaricomycetes</taxon>
        <taxon>Agaricomycetidae</taxon>
        <taxon>Boletales</taxon>
        <taxon>Suillineae</taxon>
        <taxon>Suillaceae</taxon>
        <taxon>Suillus</taxon>
    </lineage>
</organism>
<dbReference type="AlphaFoldDB" id="A0A9P7CX94"/>
<name>A0A9P7CX94_9AGAM</name>
<dbReference type="Proteomes" id="UP000714275">
    <property type="component" value="Unassembled WGS sequence"/>
</dbReference>
<accession>A0A9P7CX94</accession>
<keyword evidence="2" id="KW-1185">Reference proteome</keyword>
<dbReference type="OrthoDB" id="2687674at2759"/>
<evidence type="ECO:0000313" key="2">
    <source>
        <dbReference type="Proteomes" id="UP000714275"/>
    </source>
</evidence>
<proteinExistence type="predicted"/>
<reference evidence="1" key="1">
    <citation type="journal article" date="2020" name="New Phytol.">
        <title>Comparative genomics reveals dynamic genome evolution in host specialist ectomycorrhizal fungi.</title>
        <authorList>
            <person name="Lofgren L.A."/>
            <person name="Nguyen N.H."/>
            <person name="Vilgalys R."/>
            <person name="Ruytinx J."/>
            <person name="Liao H.L."/>
            <person name="Branco S."/>
            <person name="Kuo A."/>
            <person name="LaButti K."/>
            <person name="Lipzen A."/>
            <person name="Andreopoulos W."/>
            <person name="Pangilinan J."/>
            <person name="Riley R."/>
            <person name="Hundley H."/>
            <person name="Na H."/>
            <person name="Barry K."/>
            <person name="Grigoriev I.V."/>
            <person name="Stajich J.E."/>
            <person name="Kennedy P.G."/>
        </authorList>
    </citation>
    <scope>NUCLEOTIDE SEQUENCE</scope>
    <source>
        <strain evidence="1">DOB743</strain>
    </source>
</reference>
<gene>
    <name evidence="1" type="ORF">EV702DRAFT_981106</name>
</gene>
<dbReference type="EMBL" id="JABBWD010000100">
    <property type="protein sequence ID" value="KAG1766006.1"/>
    <property type="molecule type" value="Genomic_DNA"/>
</dbReference>
<sequence length="111" mass="12960">MLTCTTGYKLRMQIAKALKTRVTAIQNTLNQYNKHATALDPPRAPITWEQVVKFSQLAEFDLLRDTGNQLHNKCWSIPRNRQAMGKYFDLEHSKEEIVRCNVETLRLRTKI</sequence>
<protein>
    <submittedName>
        <fullName evidence="1">Uncharacterized protein</fullName>
    </submittedName>
</protein>
<comment type="caution">
    <text evidence="1">The sequence shown here is derived from an EMBL/GenBank/DDBJ whole genome shotgun (WGS) entry which is preliminary data.</text>
</comment>
<evidence type="ECO:0000313" key="1">
    <source>
        <dbReference type="EMBL" id="KAG1766006.1"/>
    </source>
</evidence>